<comment type="caution">
    <text evidence="1">The sequence shown here is derived from an EMBL/GenBank/DDBJ whole genome shotgun (WGS) entry which is preliminary data.</text>
</comment>
<gene>
    <name evidence="1" type="ORF">B0H16DRAFT_950570</name>
</gene>
<keyword evidence="2" id="KW-1185">Reference proteome</keyword>
<sequence length="88" mass="9465">MRALRGFCGLAQFVGDMAVPVTSVRRVYPLSAYHSGVDCHLLNPPGPRPTTCHSVGTRGQHAHIIQLITSRSCPTAATGCRLRGLRVL</sequence>
<proteinExistence type="predicted"/>
<reference evidence="1" key="1">
    <citation type="submission" date="2023-03" db="EMBL/GenBank/DDBJ databases">
        <title>Massive genome expansion in bonnet fungi (Mycena s.s.) driven by repeated elements and novel gene families across ecological guilds.</title>
        <authorList>
            <consortium name="Lawrence Berkeley National Laboratory"/>
            <person name="Harder C.B."/>
            <person name="Miyauchi S."/>
            <person name="Viragh M."/>
            <person name="Kuo A."/>
            <person name="Thoen E."/>
            <person name="Andreopoulos B."/>
            <person name="Lu D."/>
            <person name="Skrede I."/>
            <person name="Drula E."/>
            <person name="Henrissat B."/>
            <person name="Morin E."/>
            <person name="Kohler A."/>
            <person name="Barry K."/>
            <person name="LaButti K."/>
            <person name="Morin E."/>
            <person name="Salamov A."/>
            <person name="Lipzen A."/>
            <person name="Mereny Z."/>
            <person name="Hegedus B."/>
            <person name="Baldrian P."/>
            <person name="Stursova M."/>
            <person name="Weitz H."/>
            <person name="Taylor A."/>
            <person name="Grigoriev I.V."/>
            <person name="Nagy L.G."/>
            <person name="Martin F."/>
            <person name="Kauserud H."/>
        </authorList>
    </citation>
    <scope>NUCLEOTIDE SEQUENCE</scope>
    <source>
        <strain evidence="1">CBHHK182m</strain>
    </source>
</reference>
<dbReference type="AlphaFoldDB" id="A0AAD7K2Y4"/>
<dbReference type="Proteomes" id="UP001215598">
    <property type="component" value="Unassembled WGS sequence"/>
</dbReference>
<name>A0AAD7K2Y4_9AGAR</name>
<evidence type="ECO:0000313" key="1">
    <source>
        <dbReference type="EMBL" id="KAJ7777187.1"/>
    </source>
</evidence>
<protein>
    <submittedName>
        <fullName evidence="1">Uncharacterized protein</fullName>
    </submittedName>
</protein>
<organism evidence="1 2">
    <name type="scientific">Mycena metata</name>
    <dbReference type="NCBI Taxonomy" id="1033252"/>
    <lineage>
        <taxon>Eukaryota</taxon>
        <taxon>Fungi</taxon>
        <taxon>Dikarya</taxon>
        <taxon>Basidiomycota</taxon>
        <taxon>Agaricomycotina</taxon>
        <taxon>Agaricomycetes</taxon>
        <taxon>Agaricomycetidae</taxon>
        <taxon>Agaricales</taxon>
        <taxon>Marasmiineae</taxon>
        <taxon>Mycenaceae</taxon>
        <taxon>Mycena</taxon>
    </lineage>
</organism>
<dbReference type="EMBL" id="JARKIB010000008">
    <property type="protein sequence ID" value="KAJ7777187.1"/>
    <property type="molecule type" value="Genomic_DNA"/>
</dbReference>
<accession>A0AAD7K2Y4</accession>
<evidence type="ECO:0000313" key="2">
    <source>
        <dbReference type="Proteomes" id="UP001215598"/>
    </source>
</evidence>